<evidence type="ECO:0000256" key="4">
    <source>
        <dbReference type="ARBA" id="ARBA00022679"/>
    </source>
</evidence>
<evidence type="ECO:0000313" key="18">
    <source>
        <dbReference type="EMBL" id="OMP09852.1"/>
    </source>
</evidence>
<dbReference type="GO" id="GO:0048544">
    <property type="term" value="P:recognition of pollen"/>
    <property type="evidence" value="ECO:0007669"/>
    <property type="project" value="InterPro"/>
</dbReference>
<dbReference type="FunFam" id="2.90.10.10:FF:000001">
    <property type="entry name" value="G-type lectin S-receptor-like serine/threonine-protein kinase"/>
    <property type="match status" value="1"/>
</dbReference>
<evidence type="ECO:0000256" key="12">
    <source>
        <dbReference type="ARBA" id="ARBA00048679"/>
    </source>
</evidence>
<dbReference type="CDD" id="cd14066">
    <property type="entry name" value="STKc_IRAK"/>
    <property type="match status" value="1"/>
</dbReference>
<dbReference type="InterPro" id="IPR003609">
    <property type="entry name" value="Pan_app"/>
</dbReference>
<dbReference type="InterPro" id="IPR000719">
    <property type="entry name" value="Prot_kinase_dom"/>
</dbReference>
<keyword evidence="6 13" id="KW-0547">Nucleotide-binding</keyword>
<dbReference type="InterPro" id="IPR024171">
    <property type="entry name" value="SRK-like_kinase"/>
</dbReference>
<dbReference type="PANTHER" id="PTHR27002:SF1113">
    <property type="entry name" value="G-TYPE LECTIN S-RECEPTOR-LIKE SERINE_THREONINE-PROTEIN KINASE SD1-13"/>
    <property type="match status" value="1"/>
</dbReference>
<comment type="similarity">
    <text evidence="13">Belongs to the protein kinase superfamily. Ser/Thr protein kinase family.</text>
</comment>
<dbReference type="InterPro" id="IPR008271">
    <property type="entry name" value="Ser/Thr_kinase_AS"/>
</dbReference>
<dbReference type="Gene3D" id="1.10.510.10">
    <property type="entry name" value="Transferase(Phosphotransferase) domain 1"/>
    <property type="match status" value="1"/>
</dbReference>
<keyword evidence="8 13" id="KW-0067">ATP-binding</keyword>
<dbReference type="Pfam" id="PF01453">
    <property type="entry name" value="B_lectin"/>
    <property type="match status" value="1"/>
</dbReference>
<evidence type="ECO:0000256" key="6">
    <source>
        <dbReference type="ARBA" id="ARBA00022741"/>
    </source>
</evidence>
<dbReference type="GO" id="GO:0004674">
    <property type="term" value="F:protein serine/threonine kinase activity"/>
    <property type="evidence" value="ECO:0007669"/>
    <property type="project" value="UniProtKB-KW"/>
</dbReference>
<protein>
    <recommendedName>
        <fullName evidence="13">Receptor-like serine/threonine-protein kinase</fullName>
        <ecNumber evidence="13">2.7.11.1</ecNumber>
    </recommendedName>
</protein>
<dbReference type="PROSITE" id="PS00108">
    <property type="entry name" value="PROTEIN_KINASE_ST"/>
    <property type="match status" value="1"/>
</dbReference>
<evidence type="ECO:0000259" key="15">
    <source>
        <dbReference type="PROSITE" id="PS50011"/>
    </source>
</evidence>
<evidence type="ECO:0000259" key="16">
    <source>
        <dbReference type="PROSITE" id="PS50927"/>
    </source>
</evidence>
<keyword evidence="19" id="KW-1185">Reference proteome</keyword>
<gene>
    <name evidence="18" type="ORF">COLO4_05078</name>
</gene>
<dbReference type="CDD" id="cd01098">
    <property type="entry name" value="PAN_AP_plant"/>
    <property type="match status" value="1"/>
</dbReference>
<evidence type="ECO:0000313" key="19">
    <source>
        <dbReference type="Proteomes" id="UP000187203"/>
    </source>
</evidence>
<keyword evidence="14" id="KW-0812">Transmembrane</keyword>
<dbReference type="SMART" id="SM00473">
    <property type="entry name" value="PAN_AP"/>
    <property type="match status" value="1"/>
</dbReference>
<evidence type="ECO:0000256" key="2">
    <source>
        <dbReference type="ARBA" id="ARBA00022475"/>
    </source>
</evidence>
<dbReference type="InterPro" id="IPR011009">
    <property type="entry name" value="Kinase-like_dom_sf"/>
</dbReference>
<dbReference type="GO" id="GO:0005524">
    <property type="term" value="F:ATP binding"/>
    <property type="evidence" value="ECO:0007669"/>
    <property type="project" value="UniProtKB-KW"/>
</dbReference>
<keyword evidence="7 13" id="KW-0418">Kinase</keyword>
<feature type="transmembrane region" description="Helical" evidence="14">
    <location>
        <begin position="418"/>
        <end position="440"/>
    </location>
</feature>
<evidence type="ECO:0000256" key="9">
    <source>
        <dbReference type="ARBA" id="ARBA00023157"/>
    </source>
</evidence>
<evidence type="ECO:0000256" key="11">
    <source>
        <dbReference type="ARBA" id="ARBA00047899"/>
    </source>
</evidence>
<reference evidence="19" key="1">
    <citation type="submission" date="2013-09" db="EMBL/GenBank/DDBJ databases">
        <title>Corchorus olitorius genome sequencing.</title>
        <authorList>
            <person name="Alam M."/>
            <person name="Haque M.S."/>
            <person name="Islam M.S."/>
            <person name="Emdad E.M."/>
            <person name="Islam M.M."/>
            <person name="Ahmed B."/>
            <person name="Halim A."/>
            <person name="Hossen Q.M.M."/>
            <person name="Hossain M.Z."/>
            <person name="Ahmed R."/>
            <person name="Khan M.M."/>
            <person name="Islam R."/>
            <person name="Rashid M.M."/>
            <person name="Khan S.A."/>
            <person name="Rahman M.S."/>
            <person name="Alam M."/>
            <person name="Yahiya A.S."/>
            <person name="Khan M.S."/>
            <person name="Azam M.S."/>
            <person name="Haque T."/>
            <person name="Lashkar M.Z.H."/>
            <person name="Akhand A.I."/>
            <person name="Morshed G."/>
            <person name="Roy S."/>
            <person name="Uddin K.S."/>
            <person name="Rabeya T."/>
            <person name="Hossain A.S."/>
            <person name="Chowdhury A."/>
            <person name="Snigdha A.R."/>
            <person name="Mortoza M.S."/>
            <person name="Matin S.A."/>
            <person name="Hoque S.M.E."/>
            <person name="Islam M.K."/>
            <person name="Roy D.K."/>
            <person name="Haider R."/>
            <person name="Moosa M.M."/>
            <person name="Elias S.M."/>
            <person name="Hasan A.M."/>
            <person name="Jahan S."/>
            <person name="Shafiuddin M."/>
            <person name="Mahmood N."/>
            <person name="Shommy N.S."/>
        </authorList>
    </citation>
    <scope>NUCLEOTIDE SEQUENCE [LARGE SCALE GENOMIC DNA]</scope>
    <source>
        <strain evidence="19">cv. O-4</strain>
    </source>
</reference>
<dbReference type="SUPFAM" id="SSF56112">
    <property type="entry name" value="Protein kinase-like (PK-like)"/>
    <property type="match status" value="1"/>
</dbReference>
<evidence type="ECO:0000256" key="8">
    <source>
        <dbReference type="ARBA" id="ARBA00022840"/>
    </source>
</evidence>
<dbReference type="InterPro" id="IPR001480">
    <property type="entry name" value="Bulb-type_lectin_dom"/>
</dbReference>
<dbReference type="GO" id="GO:0106310">
    <property type="term" value="F:protein serine kinase activity"/>
    <property type="evidence" value="ECO:0007669"/>
    <property type="project" value="RHEA"/>
</dbReference>
<keyword evidence="9" id="KW-1015">Disulfide bond</keyword>
<comment type="subcellular location">
    <subcellularLocation>
        <location evidence="1">Cell membrane</location>
        <topology evidence="1">Single-pass type I membrane protein</topology>
    </subcellularLocation>
</comment>
<dbReference type="EMBL" id="AWUE01012145">
    <property type="protein sequence ID" value="OMP09852.1"/>
    <property type="molecule type" value="Genomic_DNA"/>
</dbReference>
<evidence type="ECO:0000256" key="10">
    <source>
        <dbReference type="ARBA" id="ARBA00023180"/>
    </source>
</evidence>
<dbReference type="Pfam" id="PF00954">
    <property type="entry name" value="S_locus_glycop"/>
    <property type="match status" value="1"/>
</dbReference>
<sequence length="807" mass="91315">MENHALDTITPSKSIKDPEFIISQGGVFRLGFFSFVNSSSNNRYLGIWYNQIPVQTVVWIANRNKPLKDSSGIFKISQTGNLVVSDGQEEIFWSSNVTNLVGSNTSALLLDSGNLVLKNEDENGTTIWESFQHPSNAFLPNMKLSFDQKTGQKVQLTSWKSPSDPSDGNFSLAPLPVKIPEFMIWKNNQPYFRSGPWNGRTFTGLIHRPTSYHNGFSFVSYNQEGTYYFGFEFSSESTVLYYELNYQAKLVERPWDSGKGKWEDGFPILETDCDFYGKCGAFGSCDAKQPLICSCLRGFEPRNKQEWNRQDWSSGCVRTAPLQPCQNVSEVGKKDGFLRFETMKLPAYPEYTSAVGDSCENQCLKNCSCVAYALDAGVGCMLWFGDLIDMQKFSARGDVLYIRLASSELDGKKEKSKAIIVIITVIVAIIIISVFAFFLWSRIAKNRGRKLKSRKLPFNMEKSVVGEASMEDKLQLLPVFRFEELATATNNFHATKMLGQGGFGPVYRGTLQEGKEIAVKKLSRASGQGLEEFMNEVFLISKLQHRNLVRLFGCCVEGDEKMLVYEYMPNKSLDAFLFDPVKRELLDWKKRFNIIEGISRGLLYLHRDSRLRIIHRDLKASNVLLDEELNPKISDFGIARIFGGNENQANTKRVVGTYGYMSPEYAMQGRFSEKSDVFSFGVLLLEIVSGRKSTSFYDNQHCFSLLGYAWKLWQEENILDLVDKEVCDSRNGEEEKEILRCIHVGLLCVQELAKDRPTISTVVSMLNSEIMDLPTPKQPAFTGTQDADEQDRLSVNYVTVTTAFDGR</sequence>
<feature type="domain" description="Bulb-type lectin" evidence="16">
    <location>
        <begin position="6"/>
        <end position="130"/>
    </location>
</feature>
<dbReference type="Gene3D" id="3.30.200.20">
    <property type="entry name" value="Phosphorylase Kinase, domain 1"/>
    <property type="match status" value="1"/>
</dbReference>
<dbReference type="PIRSF" id="PIRSF000641">
    <property type="entry name" value="SRK"/>
    <property type="match status" value="1"/>
</dbReference>
<evidence type="ECO:0000256" key="7">
    <source>
        <dbReference type="ARBA" id="ARBA00022777"/>
    </source>
</evidence>
<dbReference type="InterPro" id="IPR000858">
    <property type="entry name" value="S_locus_glycoprot_dom"/>
</dbReference>
<accession>A0A1R3KRY3</accession>
<keyword evidence="14" id="KW-1133">Transmembrane helix</keyword>
<comment type="catalytic activity">
    <reaction evidence="11 13">
        <text>L-threonyl-[protein] + ATP = O-phospho-L-threonyl-[protein] + ADP + H(+)</text>
        <dbReference type="Rhea" id="RHEA:46608"/>
        <dbReference type="Rhea" id="RHEA-COMP:11060"/>
        <dbReference type="Rhea" id="RHEA-COMP:11605"/>
        <dbReference type="ChEBI" id="CHEBI:15378"/>
        <dbReference type="ChEBI" id="CHEBI:30013"/>
        <dbReference type="ChEBI" id="CHEBI:30616"/>
        <dbReference type="ChEBI" id="CHEBI:61977"/>
        <dbReference type="ChEBI" id="CHEBI:456216"/>
        <dbReference type="EC" id="2.7.11.1"/>
    </reaction>
</comment>
<dbReference type="EC" id="2.7.11.1" evidence="13"/>
<dbReference type="PROSITE" id="PS50948">
    <property type="entry name" value="PAN"/>
    <property type="match status" value="1"/>
</dbReference>
<evidence type="ECO:0000256" key="1">
    <source>
        <dbReference type="ARBA" id="ARBA00004251"/>
    </source>
</evidence>
<organism evidence="18 19">
    <name type="scientific">Corchorus olitorius</name>
    <dbReference type="NCBI Taxonomy" id="93759"/>
    <lineage>
        <taxon>Eukaryota</taxon>
        <taxon>Viridiplantae</taxon>
        <taxon>Streptophyta</taxon>
        <taxon>Embryophyta</taxon>
        <taxon>Tracheophyta</taxon>
        <taxon>Spermatophyta</taxon>
        <taxon>Magnoliopsida</taxon>
        <taxon>eudicotyledons</taxon>
        <taxon>Gunneridae</taxon>
        <taxon>Pentapetalae</taxon>
        <taxon>rosids</taxon>
        <taxon>malvids</taxon>
        <taxon>Malvales</taxon>
        <taxon>Malvaceae</taxon>
        <taxon>Grewioideae</taxon>
        <taxon>Apeibeae</taxon>
        <taxon>Corchorus</taxon>
    </lineage>
</organism>
<dbReference type="PANTHER" id="PTHR27002">
    <property type="entry name" value="RECEPTOR-LIKE SERINE/THREONINE-PROTEIN KINASE SD1-8"/>
    <property type="match status" value="1"/>
</dbReference>
<keyword evidence="5" id="KW-0732">Signal</keyword>
<keyword evidence="4 13" id="KW-0808">Transferase</keyword>
<dbReference type="OrthoDB" id="1934880at2759"/>
<evidence type="ECO:0000259" key="17">
    <source>
        <dbReference type="PROSITE" id="PS50948"/>
    </source>
</evidence>
<dbReference type="STRING" id="93759.A0A1R3KRY3"/>
<comment type="caution">
    <text evidence="18">The sequence shown here is derived from an EMBL/GenBank/DDBJ whole genome shotgun (WGS) entry which is preliminary data.</text>
</comment>
<keyword evidence="14" id="KW-0472">Membrane</keyword>
<dbReference type="PROSITE" id="PS50011">
    <property type="entry name" value="PROTEIN_KINASE_DOM"/>
    <property type="match status" value="1"/>
</dbReference>
<dbReference type="Gene3D" id="2.90.10.10">
    <property type="entry name" value="Bulb-type lectin domain"/>
    <property type="match status" value="1"/>
</dbReference>
<dbReference type="Proteomes" id="UP000187203">
    <property type="component" value="Unassembled WGS sequence"/>
</dbReference>
<dbReference type="AlphaFoldDB" id="A0A1R3KRY3"/>
<dbReference type="CDD" id="cd00028">
    <property type="entry name" value="B_lectin"/>
    <property type="match status" value="1"/>
</dbReference>
<dbReference type="InterPro" id="IPR036426">
    <property type="entry name" value="Bulb-type_lectin_dom_sf"/>
</dbReference>
<feature type="domain" description="Protein kinase" evidence="15">
    <location>
        <begin position="492"/>
        <end position="746"/>
    </location>
</feature>
<proteinExistence type="inferred from homology"/>
<dbReference type="PROSITE" id="PS50927">
    <property type="entry name" value="BULB_LECTIN"/>
    <property type="match status" value="1"/>
</dbReference>
<dbReference type="GO" id="GO:0005886">
    <property type="term" value="C:plasma membrane"/>
    <property type="evidence" value="ECO:0007669"/>
    <property type="project" value="UniProtKB-SubCell"/>
</dbReference>
<dbReference type="SMART" id="SM00108">
    <property type="entry name" value="B_lectin"/>
    <property type="match status" value="1"/>
</dbReference>
<evidence type="ECO:0000256" key="5">
    <source>
        <dbReference type="ARBA" id="ARBA00022729"/>
    </source>
</evidence>
<dbReference type="SMART" id="SM00220">
    <property type="entry name" value="S_TKc"/>
    <property type="match status" value="1"/>
</dbReference>
<dbReference type="InterPro" id="IPR001245">
    <property type="entry name" value="Ser-Thr/Tyr_kinase_cat_dom"/>
</dbReference>
<keyword evidence="10" id="KW-0325">Glycoprotein</keyword>
<comment type="catalytic activity">
    <reaction evidence="12 13">
        <text>L-seryl-[protein] + ATP = O-phospho-L-seryl-[protein] + ADP + H(+)</text>
        <dbReference type="Rhea" id="RHEA:17989"/>
        <dbReference type="Rhea" id="RHEA-COMP:9863"/>
        <dbReference type="Rhea" id="RHEA-COMP:11604"/>
        <dbReference type="ChEBI" id="CHEBI:15378"/>
        <dbReference type="ChEBI" id="CHEBI:29999"/>
        <dbReference type="ChEBI" id="CHEBI:30616"/>
        <dbReference type="ChEBI" id="CHEBI:83421"/>
        <dbReference type="ChEBI" id="CHEBI:456216"/>
        <dbReference type="EC" id="2.7.11.1"/>
    </reaction>
</comment>
<dbReference type="SUPFAM" id="SSF51110">
    <property type="entry name" value="alpha-D-mannose-specific plant lectins"/>
    <property type="match status" value="1"/>
</dbReference>
<dbReference type="FunFam" id="1.10.510.10:FF:000060">
    <property type="entry name" value="G-type lectin S-receptor-like serine/threonine-protein kinase"/>
    <property type="match status" value="1"/>
</dbReference>
<evidence type="ECO:0000256" key="14">
    <source>
        <dbReference type="SAM" id="Phobius"/>
    </source>
</evidence>
<name>A0A1R3KRY3_9ROSI</name>
<dbReference type="Pfam" id="PF07714">
    <property type="entry name" value="PK_Tyr_Ser-Thr"/>
    <property type="match status" value="1"/>
</dbReference>
<keyword evidence="3 13" id="KW-0723">Serine/threonine-protein kinase</keyword>
<feature type="domain" description="Apple" evidence="17">
    <location>
        <begin position="325"/>
        <end position="406"/>
    </location>
</feature>
<dbReference type="FunFam" id="3.30.200.20:FF:000195">
    <property type="entry name" value="G-type lectin S-receptor-like serine/threonine-protein kinase"/>
    <property type="match status" value="1"/>
</dbReference>
<dbReference type="Pfam" id="PF08276">
    <property type="entry name" value="PAN_2"/>
    <property type="match status" value="1"/>
</dbReference>
<evidence type="ECO:0000256" key="13">
    <source>
        <dbReference type="PIRNR" id="PIRNR000641"/>
    </source>
</evidence>
<keyword evidence="2" id="KW-1003">Cell membrane</keyword>
<evidence type="ECO:0000256" key="3">
    <source>
        <dbReference type="ARBA" id="ARBA00022527"/>
    </source>
</evidence>